<evidence type="ECO:0000256" key="2">
    <source>
        <dbReference type="SAM" id="Phobius"/>
    </source>
</evidence>
<keyword evidence="5" id="KW-1185">Reference proteome</keyword>
<protein>
    <recommendedName>
        <fullName evidence="3">GH16 domain-containing protein</fullName>
    </recommendedName>
</protein>
<dbReference type="GO" id="GO:0004553">
    <property type="term" value="F:hydrolase activity, hydrolyzing O-glycosyl compounds"/>
    <property type="evidence" value="ECO:0007669"/>
    <property type="project" value="InterPro"/>
</dbReference>
<dbReference type="InterPro" id="IPR013320">
    <property type="entry name" value="ConA-like_dom_sf"/>
</dbReference>
<dbReference type="Gene3D" id="2.60.120.200">
    <property type="match status" value="1"/>
</dbReference>
<keyword evidence="2" id="KW-0812">Transmembrane</keyword>
<gene>
    <name evidence="4" type="ORF">JX265_005655</name>
</gene>
<keyword evidence="2" id="KW-1133">Transmembrane helix</keyword>
<evidence type="ECO:0000256" key="1">
    <source>
        <dbReference type="ARBA" id="ARBA00006865"/>
    </source>
</evidence>
<comment type="caution">
    <text evidence="4">The sequence shown here is derived from an EMBL/GenBank/DDBJ whole genome shotgun (WGS) entry which is preliminary data.</text>
</comment>
<dbReference type="Pfam" id="PF00722">
    <property type="entry name" value="Glyco_hydro_16"/>
    <property type="match status" value="1"/>
</dbReference>
<name>A0A9P9WN51_9PEZI</name>
<dbReference type="EMBL" id="JAFIMR010000012">
    <property type="protein sequence ID" value="KAI1871669.1"/>
    <property type="molecule type" value="Genomic_DNA"/>
</dbReference>
<feature type="domain" description="GH16" evidence="3">
    <location>
        <begin position="101"/>
        <end position="450"/>
    </location>
</feature>
<evidence type="ECO:0000313" key="5">
    <source>
        <dbReference type="Proteomes" id="UP000829685"/>
    </source>
</evidence>
<dbReference type="Proteomes" id="UP000829685">
    <property type="component" value="Unassembled WGS sequence"/>
</dbReference>
<dbReference type="AlphaFoldDB" id="A0A9P9WN51"/>
<proteinExistence type="inferred from homology"/>
<dbReference type="PANTHER" id="PTHR10963">
    <property type="entry name" value="GLYCOSYL HYDROLASE-RELATED"/>
    <property type="match status" value="1"/>
</dbReference>
<dbReference type="InterPro" id="IPR050546">
    <property type="entry name" value="Glycosyl_Hydrlase_16"/>
</dbReference>
<reference evidence="4" key="1">
    <citation type="submission" date="2021-03" db="EMBL/GenBank/DDBJ databases">
        <title>Revisited historic fungal species revealed as producer of novel bioactive compounds through whole genome sequencing and comparative genomics.</title>
        <authorList>
            <person name="Vignolle G.A."/>
            <person name="Hochenegger N."/>
            <person name="Mach R.L."/>
            <person name="Mach-Aigner A.R."/>
            <person name="Javad Rahimi M."/>
            <person name="Salim K.A."/>
            <person name="Chan C.M."/>
            <person name="Lim L.B.L."/>
            <person name="Cai F."/>
            <person name="Druzhinina I.S."/>
            <person name="U'Ren J.M."/>
            <person name="Derntl C."/>
        </authorList>
    </citation>
    <scope>NUCLEOTIDE SEQUENCE</scope>
    <source>
        <strain evidence="4">TUCIM 5799</strain>
    </source>
</reference>
<sequence>MEKAGSIAGSIRTEFLNNPFDTPDNRSSVGRPLSIRSVSSSRFSQSGTRPRKQRKFKSARLIGSYEKPWLTRSTPRKKWDMIIVCGISFLGLLLAGYIIYTGWASVDNPDYCLVFTDDFSGGISSENWSFEQELGGFGAESFDWTTNDTKNIYTDSNGLHIVPTLTTEVTDITEAQLTDGYTLNLTALGTCTSTDAKDCVITSNSTKGTVINPVRSGRINTKGKHNIRYGKVEVVAKLPKGDWIWPAIWMMPEDSVYGEWPRSGEIDIMESRGNARGYSGGRDEVSGTLHWGPDTGEDGYWRTSNTRQIKHGDYSDDFHIYGMEWSDSYLYTYVDNRLLQSLYVPFGSSWGSLFNRGHFEYTGANLWATSNSSTLNAPFDQSFYLILNVAVGSTSGFFSDGEGEKPWSDSSTKATQQFWSAKDIWLPTWGDGDQKGMSIKSVKMWTRGACGST</sequence>
<feature type="transmembrane region" description="Helical" evidence="2">
    <location>
        <begin position="81"/>
        <end position="103"/>
    </location>
</feature>
<evidence type="ECO:0000259" key="3">
    <source>
        <dbReference type="PROSITE" id="PS51762"/>
    </source>
</evidence>
<dbReference type="InterPro" id="IPR000757">
    <property type="entry name" value="Beta-glucanase-like"/>
</dbReference>
<dbReference type="GO" id="GO:0005975">
    <property type="term" value="P:carbohydrate metabolic process"/>
    <property type="evidence" value="ECO:0007669"/>
    <property type="project" value="InterPro"/>
</dbReference>
<dbReference type="PANTHER" id="PTHR10963:SF55">
    <property type="entry name" value="GLYCOSIDE HYDROLASE FAMILY 16 PROTEIN"/>
    <property type="match status" value="1"/>
</dbReference>
<dbReference type="PROSITE" id="PS51762">
    <property type="entry name" value="GH16_2"/>
    <property type="match status" value="1"/>
</dbReference>
<organism evidence="4 5">
    <name type="scientific">Neoarthrinium moseri</name>
    <dbReference type="NCBI Taxonomy" id="1658444"/>
    <lineage>
        <taxon>Eukaryota</taxon>
        <taxon>Fungi</taxon>
        <taxon>Dikarya</taxon>
        <taxon>Ascomycota</taxon>
        <taxon>Pezizomycotina</taxon>
        <taxon>Sordariomycetes</taxon>
        <taxon>Xylariomycetidae</taxon>
        <taxon>Amphisphaeriales</taxon>
        <taxon>Apiosporaceae</taxon>
        <taxon>Neoarthrinium</taxon>
    </lineage>
</organism>
<dbReference type="SUPFAM" id="SSF49899">
    <property type="entry name" value="Concanavalin A-like lectins/glucanases"/>
    <property type="match status" value="1"/>
</dbReference>
<keyword evidence="2" id="KW-0472">Membrane</keyword>
<evidence type="ECO:0000313" key="4">
    <source>
        <dbReference type="EMBL" id="KAI1871669.1"/>
    </source>
</evidence>
<accession>A0A9P9WN51</accession>
<comment type="similarity">
    <text evidence="1">Belongs to the glycosyl hydrolase 16 family.</text>
</comment>